<accession>A0A167RS03</accession>
<sequence length="93" mass="10612">MAIEPFLGTRVQSLFLPHVFDNTLSAYKTHPCYFALFVLRGVFTPHITLNALWNRNIIQLCGLIIFSGELPTYYLVIDTRPNIENPIQTFALA</sequence>
<dbReference type="Proteomes" id="UP000076738">
    <property type="component" value="Unassembled WGS sequence"/>
</dbReference>
<gene>
    <name evidence="1" type="ORF">CALVIDRAFT_594715</name>
</gene>
<organism evidence="1 2">
    <name type="scientific">Calocera viscosa (strain TUFC12733)</name>
    <dbReference type="NCBI Taxonomy" id="1330018"/>
    <lineage>
        <taxon>Eukaryota</taxon>
        <taxon>Fungi</taxon>
        <taxon>Dikarya</taxon>
        <taxon>Basidiomycota</taxon>
        <taxon>Agaricomycotina</taxon>
        <taxon>Dacrymycetes</taxon>
        <taxon>Dacrymycetales</taxon>
        <taxon>Dacrymycetaceae</taxon>
        <taxon>Calocera</taxon>
    </lineage>
</organism>
<dbReference type="EMBL" id="KV417267">
    <property type="protein sequence ID" value="KZP01209.1"/>
    <property type="molecule type" value="Genomic_DNA"/>
</dbReference>
<proteinExistence type="predicted"/>
<evidence type="ECO:0000313" key="2">
    <source>
        <dbReference type="Proteomes" id="UP000076738"/>
    </source>
</evidence>
<dbReference type="AlphaFoldDB" id="A0A167RS03"/>
<keyword evidence="2" id="KW-1185">Reference proteome</keyword>
<reference evidence="1 2" key="1">
    <citation type="journal article" date="2016" name="Mol. Biol. Evol.">
        <title>Comparative Genomics of Early-Diverging Mushroom-Forming Fungi Provides Insights into the Origins of Lignocellulose Decay Capabilities.</title>
        <authorList>
            <person name="Nagy L.G."/>
            <person name="Riley R."/>
            <person name="Tritt A."/>
            <person name="Adam C."/>
            <person name="Daum C."/>
            <person name="Floudas D."/>
            <person name="Sun H."/>
            <person name="Yadav J.S."/>
            <person name="Pangilinan J."/>
            <person name="Larsson K.H."/>
            <person name="Matsuura K."/>
            <person name="Barry K."/>
            <person name="Labutti K."/>
            <person name="Kuo R."/>
            <person name="Ohm R.A."/>
            <person name="Bhattacharya S.S."/>
            <person name="Shirouzu T."/>
            <person name="Yoshinaga Y."/>
            <person name="Martin F.M."/>
            <person name="Grigoriev I.V."/>
            <person name="Hibbett D.S."/>
        </authorList>
    </citation>
    <scope>NUCLEOTIDE SEQUENCE [LARGE SCALE GENOMIC DNA]</scope>
    <source>
        <strain evidence="1 2">TUFC12733</strain>
    </source>
</reference>
<name>A0A167RS03_CALVF</name>
<evidence type="ECO:0000313" key="1">
    <source>
        <dbReference type="EMBL" id="KZP01209.1"/>
    </source>
</evidence>
<dbReference type="OrthoDB" id="2448307at2759"/>
<protein>
    <submittedName>
        <fullName evidence="1">Uncharacterized protein</fullName>
    </submittedName>
</protein>